<keyword evidence="2" id="KW-1185">Reference proteome</keyword>
<dbReference type="EMBL" id="PNYA01000017">
    <property type="protein sequence ID" value="PMS17836.1"/>
    <property type="molecule type" value="Genomic_DNA"/>
</dbReference>
<evidence type="ECO:0000313" key="2">
    <source>
        <dbReference type="Proteomes" id="UP000235616"/>
    </source>
</evidence>
<accession>A0A2N7VL31</accession>
<gene>
    <name evidence="1" type="ORF">C0Z18_18490</name>
</gene>
<evidence type="ECO:0000313" key="1">
    <source>
        <dbReference type="EMBL" id="PMS17836.1"/>
    </source>
</evidence>
<organism evidence="1 2">
    <name type="scientific">Trinickia dabaoshanensis</name>
    <dbReference type="NCBI Taxonomy" id="564714"/>
    <lineage>
        <taxon>Bacteria</taxon>
        <taxon>Pseudomonadati</taxon>
        <taxon>Pseudomonadota</taxon>
        <taxon>Betaproteobacteria</taxon>
        <taxon>Burkholderiales</taxon>
        <taxon>Burkholderiaceae</taxon>
        <taxon>Trinickia</taxon>
    </lineage>
</organism>
<dbReference type="AlphaFoldDB" id="A0A2N7VL31"/>
<comment type="caution">
    <text evidence="1">The sequence shown here is derived from an EMBL/GenBank/DDBJ whole genome shotgun (WGS) entry which is preliminary data.</text>
</comment>
<protein>
    <submittedName>
        <fullName evidence="1">Uncharacterized protein</fullName>
    </submittedName>
</protein>
<name>A0A2N7VL31_9BURK</name>
<proteinExistence type="predicted"/>
<dbReference type="Proteomes" id="UP000235616">
    <property type="component" value="Unassembled WGS sequence"/>
</dbReference>
<sequence length="121" mass="12591">MSNRGVRAIISADERGKMKLALRGAIALNLIGQLLPAAVPHTISSVAAIPITDLRETLRSSIVSNSVLGTREGAAASIARRQPMDSALDDAVGGILKSVRQNAVFFACSGLVLGGLIIDRD</sequence>
<reference evidence="1 2" key="1">
    <citation type="submission" date="2018-01" db="EMBL/GenBank/DDBJ databases">
        <title>Whole genome analyses suggest that Burkholderia sensu lato contains two further novel genera in the rhizoxinica-symbiotica group Mycetohabitans gen. nov., and Trinickia gen. nov.: implications for the evolution of diazotrophy and nodulation in the Burkholderiaceae.</title>
        <authorList>
            <person name="Estrada-de los Santos P."/>
            <person name="Palmer M."/>
            <person name="Chavez-Ramirez B."/>
            <person name="Beukes C."/>
            <person name="Steenkamp E.T."/>
            <person name="Hirsch A.M."/>
            <person name="Manyaka P."/>
            <person name="Maluk M."/>
            <person name="Lafos M."/>
            <person name="Crook M."/>
            <person name="Gross E."/>
            <person name="Simon M.F."/>
            <person name="Bueno dos Reis Junior F."/>
            <person name="Poole P.S."/>
            <person name="Venter S.N."/>
            <person name="James E.K."/>
        </authorList>
    </citation>
    <scope>NUCLEOTIDE SEQUENCE [LARGE SCALE GENOMIC DNA]</scope>
    <source>
        <strain evidence="1 2">GIMN1.004</strain>
    </source>
</reference>